<dbReference type="InterPro" id="IPR005184">
    <property type="entry name" value="DUF306_Meta_HslJ"/>
</dbReference>
<sequence>MVPLSGCASSEPESPSPVGIWGPTDGAHLELAEDGGLTGSDGCNRLMGSWEDASEAVEFVGVATTMMMCEDVDDWLARLHTGAVDGDALTIFNIDGQEIGVLDRQ</sequence>
<feature type="region of interest" description="Disordered" evidence="1">
    <location>
        <begin position="1"/>
        <end position="34"/>
    </location>
</feature>
<dbReference type="EMBL" id="JBHMDY010000008">
    <property type="protein sequence ID" value="MFB9260673.1"/>
    <property type="molecule type" value="Genomic_DNA"/>
</dbReference>
<organism evidence="3 4">
    <name type="scientific">Dietzia aerolata</name>
    <dbReference type="NCBI Taxonomy" id="595984"/>
    <lineage>
        <taxon>Bacteria</taxon>
        <taxon>Bacillati</taxon>
        <taxon>Actinomycetota</taxon>
        <taxon>Actinomycetes</taxon>
        <taxon>Mycobacteriales</taxon>
        <taxon>Dietziaceae</taxon>
        <taxon>Dietzia</taxon>
    </lineage>
</organism>
<comment type="caution">
    <text evidence="3">The sequence shown here is derived from an EMBL/GenBank/DDBJ whole genome shotgun (WGS) entry which is preliminary data.</text>
</comment>
<feature type="domain" description="DUF306" evidence="2">
    <location>
        <begin position="25"/>
        <end position="93"/>
    </location>
</feature>
<dbReference type="InterPro" id="IPR038670">
    <property type="entry name" value="HslJ-like_sf"/>
</dbReference>
<accession>A0ABV5JUC2</accession>
<evidence type="ECO:0000313" key="4">
    <source>
        <dbReference type="Proteomes" id="UP001589700"/>
    </source>
</evidence>
<dbReference type="RefSeq" id="WP_206682310.1">
    <property type="nucleotide sequence ID" value="NZ_JAALDM010000217.1"/>
</dbReference>
<dbReference type="Pfam" id="PF03724">
    <property type="entry name" value="META"/>
    <property type="match status" value="1"/>
</dbReference>
<gene>
    <name evidence="3" type="ORF">ACFFVD_12750</name>
</gene>
<evidence type="ECO:0000313" key="3">
    <source>
        <dbReference type="EMBL" id="MFB9260673.1"/>
    </source>
</evidence>
<name>A0ABV5JUC2_9ACTN</name>
<evidence type="ECO:0000256" key="1">
    <source>
        <dbReference type="SAM" id="MobiDB-lite"/>
    </source>
</evidence>
<proteinExistence type="predicted"/>
<reference evidence="3 4" key="1">
    <citation type="submission" date="2024-09" db="EMBL/GenBank/DDBJ databases">
        <authorList>
            <person name="Sun Q."/>
            <person name="Mori K."/>
        </authorList>
    </citation>
    <scope>NUCLEOTIDE SEQUENCE [LARGE SCALE GENOMIC DNA]</scope>
    <source>
        <strain evidence="3 4">CCM 7659</strain>
    </source>
</reference>
<keyword evidence="4" id="KW-1185">Reference proteome</keyword>
<dbReference type="Gene3D" id="2.40.128.270">
    <property type="match status" value="1"/>
</dbReference>
<dbReference type="Proteomes" id="UP001589700">
    <property type="component" value="Unassembled WGS sequence"/>
</dbReference>
<evidence type="ECO:0000259" key="2">
    <source>
        <dbReference type="Pfam" id="PF03724"/>
    </source>
</evidence>
<protein>
    <submittedName>
        <fullName evidence="3">META domain-containing protein</fullName>
    </submittedName>
</protein>